<dbReference type="AlphaFoldDB" id="A0A915EJQ3"/>
<dbReference type="WBParaSite" id="jg7440">
    <property type="protein sequence ID" value="jg7440"/>
    <property type="gene ID" value="jg7440"/>
</dbReference>
<dbReference type="InterPro" id="IPR011333">
    <property type="entry name" value="SKP1/BTB/POZ_sf"/>
</dbReference>
<reference evidence="5" key="1">
    <citation type="submission" date="2022-11" db="UniProtKB">
        <authorList>
            <consortium name="WormBaseParasite"/>
        </authorList>
    </citation>
    <scope>IDENTIFICATION</scope>
</reference>
<feature type="domain" description="RRM" evidence="3">
    <location>
        <begin position="520"/>
        <end position="594"/>
    </location>
</feature>
<name>A0A915EJQ3_9BILA</name>
<feature type="domain" description="BTB" evidence="2">
    <location>
        <begin position="218"/>
        <end position="275"/>
    </location>
</feature>
<dbReference type="Gene3D" id="3.30.710.10">
    <property type="entry name" value="Potassium Channel Kv1.1, Chain A"/>
    <property type="match status" value="1"/>
</dbReference>
<dbReference type="InterPro" id="IPR000504">
    <property type="entry name" value="RRM_dom"/>
</dbReference>
<dbReference type="PROSITE" id="PS50097">
    <property type="entry name" value="BTB"/>
    <property type="match status" value="1"/>
</dbReference>
<dbReference type="Proteomes" id="UP000887574">
    <property type="component" value="Unplaced"/>
</dbReference>
<dbReference type="SMART" id="SM00225">
    <property type="entry name" value="BTB"/>
    <property type="match status" value="1"/>
</dbReference>
<dbReference type="SUPFAM" id="SSF54928">
    <property type="entry name" value="RNA-binding domain, RBD"/>
    <property type="match status" value="1"/>
</dbReference>
<dbReference type="InterPro" id="IPR002083">
    <property type="entry name" value="MATH/TRAF_dom"/>
</dbReference>
<dbReference type="Pfam" id="PF00076">
    <property type="entry name" value="RRM_1"/>
    <property type="match status" value="1"/>
</dbReference>
<dbReference type="SUPFAM" id="SSF54695">
    <property type="entry name" value="POZ domain"/>
    <property type="match status" value="1"/>
</dbReference>
<dbReference type="InterPro" id="IPR035979">
    <property type="entry name" value="RBD_domain_sf"/>
</dbReference>
<dbReference type="Pfam" id="PF00651">
    <property type="entry name" value="BTB"/>
    <property type="match status" value="1"/>
</dbReference>
<dbReference type="InterPro" id="IPR000210">
    <property type="entry name" value="BTB/POZ_dom"/>
</dbReference>
<dbReference type="InterPro" id="IPR012677">
    <property type="entry name" value="Nucleotide-bd_a/b_plait_sf"/>
</dbReference>
<evidence type="ECO:0000313" key="4">
    <source>
        <dbReference type="Proteomes" id="UP000887574"/>
    </source>
</evidence>
<dbReference type="CDD" id="cd00121">
    <property type="entry name" value="MATH"/>
    <property type="match status" value="1"/>
</dbReference>
<evidence type="ECO:0000313" key="5">
    <source>
        <dbReference type="WBParaSite" id="jg7440"/>
    </source>
</evidence>
<keyword evidence="4" id="KW-1185">Reference proteome</keyword>
<protein>
    <submittedName>
        <fullName evidence="5">BTB domain-containing protein</fullName>
    </submittedName>
</protein>
<dbReference type="PANTHER" id="PTHR22744">
    <property type="entry name" value="HELIX LOOP HELIX PROTEIN 21-RELATED"/>
    <property type="match status" value="1"/>
</dbReference>
<organism evidence="4 5">
    <name type="scientific">Ditylenchus dipsaci</name>
    <dbReference type="NCBI Taxonomy" id="166011"/>
    <lineage>
        <taxon>Eukaryota</taxon>
        <taxon>Metazoa</taxon>
        <taxon>Ecdysozoa</taxon>
        <taxon>Nematoda</taxon>
        <taxon>Chromadorea</taxon>
        <taxon>Rhabditida</taxon>
        <taxon>Tylenchina</taxon>
        <taxon>Tylenchomorpha</taxon>
        <taxon>Sphaerularioidea</taxon>
        <taxon>Anguinidae</taxon>
        <taxon>Anguininae</taxon>
        <taxon>Ditylenchus</taxon>
    </lineage>
</organism>
<evidence type="ECO:0000259" key="3">
    <source>
        <dbReference type="PROSITE" id="PS50102"/>
    </source>
</evidence>
<evidence type="ECO:0000259" key="2">
    <source>
        <dbReference type="PROSITE" id="PS50097"/>
    </source>
</evidence>
<keyword evidence="1" id="KW-0694">RNA-binding</keyword>
<dbReference type="FunFam" id="3.30.70.330:FF:000029">
    <property type="entry name" value="U2 small nuclear ribonucleoprotein B"/>
    <property type="match status" value="1"/>
</dbReference>
<proteinExistence type="predicted"/>
<dbReference type="GO" id="GO:0003723">
    <property type="term" value="F:RNA binding"/>
    <property type="evidence" value="ECO:0007669"/>
    <property type="project" value="UniProtKB-UniRule"/>
</dbReference>
<dbReference type="PROSITE" id="PS50102">
    <property type="entry name" value="RRM"/>
    <property type="match status" value="1"/>
</dbReference>
<dbReference type="CDD" id="cd18186">
    <property type="entry name" value="BTB_POZ_ZBTB_KLHL-like"/>
    <property type="match status" value="1"/>
</dbReference>
<dbReference type="Gene3D" id="3.30.70.330">
    <property type="match status" value="1"/>
</dbReference>
<dbReference type="PANTHER" id="PTHR22744:SF14">
    <property type="entry name" value="BTB DOMAIN-CONTAINING PROTEIN-RELATED"/>
    <property type="match status" value="1"/>
</dbReference>
<dbReference type="InterPro" id="IPR008974">
    <property type="entry name" value="TRAF-like"/>
</dbReference>
<sequence length="594" mass="67656">MATDMSWDDRFTEMEQSLKRLESTLQSVSDGVSLSEQKLQKVVESSNQKIEEIKNLLVEKNSTINIVHEGGLGGMIRMVFNVTKLSEATNQEIFSDRVEIADAKWRVGVDCREESINVHLICERKSTNITCDANFTILFFGKSGEVSKVGSFTFTGEDLTTKWGPQFLMSSDFFKNSVNGFIDSNGNSLLQAEIFVKTSDLRTLKSIEKYSSATAFYWDFVLVFGCHRLHVNKGLLSAHSEYFRDLFFENRDEFAIENVEVDDFVILLDYLYPSQNQGRITVGNVESLLKMADFFGIDDALIKIGSFLEACDISKAMTLDKKLLFAERYHLKTLKDACVGKDHSEDVMSFHVQRLLLKTIKKGYGINRMTKEARYAEKLIEEIDRIQKPISQHLLETFLKKFYRMAIDVAGPLRKFDKKVVNKHPNDDTRKEAQRVIDRYVKEVLDEKNMQISCLPPKPEKDDEPLFDREKAAAEFNAKSKEKVKPESKKPMGTPEAVAQVMTSSLTVVKQEVDKELPNKILFVSKLPDDADLEMLNSVFQPFAGFKEVRLVPNRTDTAFVEFKSEADSAAVRKALNNFQIKPAHEITVAYAMK</sequence>
<dbReference type="Gene3D" id="2.60.210.10">
    <property type="entry name" value="Apoptosis, Tumor Necrosis Factor Receptor Associated Protein 2, Chain A"/>
    <property type="match status" value="1"/>
</dbReference>
<accession>A0A915EJQ3</accession>
<dbReference type="SMART" id="SM00360">
    <property type="entry name" value="RRM"/>
    <property type="match status" value="1"/>
</dbReference>
<evidence type="ECO:0000256" key="1">
    <source>
        <dbReference type="PROSITE-ProRule" id="PRU00176"/>
    </source>
</evidence>